<dbReference type="EMBL" id="AP005421">
    <property type="protein sequence ID" value="BAD28610.1"/>
    <property type="molecule type" value="Genomic_DNA"/>
</dbReference>
<keyword evidence="2" id="KW-1133">Transmembrane helix</keyword>
<keyword evidence="2" id="KW-0472">Membrane</keyword>
<keyword evidence="2" id="KW-0812">Transmembrane</keyword>
<protein>
    <recommendedName>
        <fullName evidence="3">DUF834 domain-containing protein</fullName>
    </recommendedName>
</protein>
<accession>Q6ERW0</accession>
<evidence type="ECO:0000313" key="5">
    <source>
        <dbReference type="EMBL" id="BAD28610.1"/>
    </source>
</evidence>
<reference evidence="5" key="2">
    <citation type="submission" date="2002-06" db="EMBL/GenBank/DDBJ databases">
        <title>Oryza sativa nipponbare(GA3) genomic DNA, chromosome 9, PAC clone:P0435D08.</title>
        <authorList>
            <person name="Sasaki T."/>
            <person name="Matsumoto T."/>
            <person name="Katayose Y."/>
        </authorList>
    </citation>
    <scope>NUCLEOTIDE SEQUENCE</scope>
</reference>
<evidence type="ECO:0000256" key="1">
    <source>
        <dbReference type="SAM" id="MobiDB-lite"/>
    </source>
</evidence>
<reference evidence="6" key="4">
    <citation type="journal article" date="2008" name="Nucleic Acids Res.">
        <title>The rice annotation project database (RAP-DB): 2008 update.</title>
        <authorList>
            <consortium name="The rice annotation project (RAP)"/>
        </authorList>
    </citation>
    <scope>GENOME REANNOTATION</scope>
    <source>
        <strain evidence="6">cv. Nipponbare</strain>
    </source>
</reference>
<evidence type="ECO:0000256" key="2">
    <source>
        <dbReference type="SAM" id="Phobius"/>
    </source>
</evidence>
<feature type="region of interest" description="Disordered" evidence="1">
    <location>
        <begin position="182"/>
        <end position="213"/>
    </location>
</feature>
<dbReference type="InterPro" id="IPR008552">
    <property type="entry name" value="DUF834"/>
</dbReference>
<reference evidence="6" key="3">
    <citation type="journal article" date="2005" name="Nature">
        <title>The map-based sequence of the rice genome.</title>
        <authorList>
            <consortium name="International rice genome sequencing project (IRGSP)"/>
            <person name="Matsumoto T."/>
            <person name="Wu J."/>
            <person name="Kanamori H."/>
            <person name="Katayose Y."/>
            <person name="Fujisawa M."/>
            <person name="Namiki N."/>
            <person name="Mizuno H."/>
            <person name="Yamamoto K."/>
            <person name="Antonio B.A."/>
            <person name="Baba T."/>
            <person name="Sakata K."/>
            <person name="Nagamura Y."/>
            <person name="Aoki H."/>
            <person name="Arikawa K."/>
            <person name="Arita K."/>
            <person name="Bito T."/>
            <person name="Chiden Y."/>
            <person name="Fujitsuka N."/>
            <person name="Fukunaka R."/>
            <person name="Hamada M."/>
            <person name="Harada C."/>
            <person name="Hayashi A."/>
            <person name="Hijishita S."/>
            <person name="Honda M."/>
            <person name="Hosokawa S."/>
            <person name="Ichikawa Y."/>
            <person name="Idonuma A."/>
            <person name="Iijima M."/>
            <person name="Ikeda M."/>
            <person name="Ikeno M."/>
            <person name="Ito K."/>
            <person name="Ito S."/>
            <person name="Ito T."/>
            <person name="Ito Y."/>
            <person name="Ito Y."/>
            <person name="Iwabuchi A."/>
            <person name="Kamiya K."/>
            <person name="Karasawa W."/>
            <person name="Kurita K."/>
            <person name="Katagiri S."/>
            <person name="Kikuta A."/>
            <person name="Kobayashi H."/>
            <person name="Kobayashi N."/>
            <person name="Machita K."/>
            <person name="Maehara T."/>
            <person name="Masukawa M."/>
            <person name="Mizubayashi T."/>
            <person name="Mukai Y."/>
            <person name="Nagasaki H."/>
            <person name="Nagata Y."/>
            <person name="Naito S."/>
            <person name="Nakashima M."/>
            <person name="Nakama Y."/>
            <person name="Nakamichi Y."/>
            <person name="Nakamura M."/>
            <person name="Meguro A."/>
            <person name="Negishi M."/>
            <person name="Ohta I."/>
            <person name="Ohta T."/>
            <person name="Okamoto M."/>
            <person name="Ono N."/>
            <person name="Saji S."/>
            <person name="Sakaguchi M."/>
            <person name="Sakai K."/>
            <person name="Shibata M."/>
            <person name="Shimokawa T."/>
            <person name="Song J."/>
            <person name="Takazaki Y."/>
            <person name="Terasawa K."/>
            <person name="Tsugane M."/>
            <person name="Tsuji K."/>
            <person name="Ueda S."/>
            <person name="Waki K."/>
            <person name="Yamagata H."/>
            <person name="Yamamoto M."/>
            <person name="Yamamoto S."/>
            <person name="Yamane H."/>
            <person name="Yoshiki S."/>
            <person name="Yoshihara R."/>
            <person name="Yukawa K."/>
            <person name="Zhong H."/>
            <person name="Yano M."/>
            <person name="Yuan Q."/>
            <person name="Ouyang S."/>
            <person name="Liu J."/>
            <person name="Jones K.M."/>
            <person name="Gansberger K."/>
            <person name="Moffat K."/>
            <person name="Hill J."/>
            <person name="Bera J."/>
            <person name="Fadrosh D."/>
            <person name="Jin S."/>
            <person name="Johri S."/>
            <person name="Kim M."/>
            <person name="Overton L."/>
            <person name="Reardon M."/>
            <person name="Tsitrin T."/>
            <person name="Vuong H."/>
            <person name="Weaver B."/>
            <person name="Ciecko A."/>
            <person name="Tallon L."/>
            <person name="Jackson J."/>
            <person name="Pai G."/>
            <person name="Aken S.V."/>
            <person name="Utterback T."/>
            <person name="Reidmuller S."/>
            <person name="Feldblyum T."/>
            <person name="Hsiao J."/>
            <person name="Zismann V."/>
            <person name="Iobst S."/>
            <person name="de Vazeille A.R."/>
            <person name="Buell C.R."/>
            <person name="Ying K."/>
            <person name="Li Y."/>
            <person name="Lu T."/>
            <person name="Huang Y."/>
            <person name="Zhao Q."/>
            <person name="Feng Q."/>
            <person name="Zhang L."/>
            <person name="Zhu J."/>
            <person name="Weng Q."/>
            <person name="Mu J."/>
            <person name="Lu Y."/>
            <person name="Fan D."/>
            <person name="Liu Y."/>
            <person name="Guan J."/>
            <person name="Zhang Y."/>
            <person name="Yu S."/>
            <person name="Liu X."/>
            <person name="Zhang Y."/>
            <person name="Hong G."/>
            <person name="Han B."/>
            <person name="Choisne N."/>
            <person name="Demange N."/>
            <person name="Orjeda G."/>
            <person name="Samain S."/>
            <person name="Cattolico L."/>
            <person name="Pelletier E."/>
            <person name="Couloux A."/>
            <person name="Segurens B."/>
            <person name="Wincker P."/>
            <person name="D'Hont A."/>
            <person name="Scarpelli C."/>
            <person name="Weissenbach J."/>
            <person name="Salanoubat M."/>
            <person name="Quetier F."/>
            <person name="Yu Y."/>
            <person name="Kim H.R."/>
            <person name="Rambo T."/>
            <person name="Currie J."/>
            <person name="Collura K."/>
            <person name="Luo M."/>
            <person name="Yang T."/>
            <person name="Ammiraju J.S.S."/>
            <person name="Engler F."/>
            <person name="Soderlund C."/>
            <person name="Wing R.A."/>
            <person name="Palmer L.E."/>
            <person name="de la Bastide M."/>
            <person name="Spiegel L."/>
            <person name="Nascimento L."/>
            <person name="Zutavern T."/>
            <person name="O'Shaughnessy A."/>
            <person name="Dike S."/>
            <person name="Dedhia N."/>
            <person name="Preston R."/>
            <person name="Balija V."/>
            <person name="McCombie W.R."/>
            <person name="Chow T."/>
            <person name="Chen H."/>
            <person name="Chung M."/>
            <person name="Chen C."/>
            <person name="Shaw J."/>
            <person name="Wu H."/>
            <person name="Hsiao K."/>
            <person name="Chao Y."/>
            <person name="Chu M."/>
            <person name="Cheng C."/>
            <person name="Hour A."/>
            <person name="Lee P."/>
            <person name="Lin S."/>
            <person name="Lin Y."/>
            <person name="Liou J."/>
            <person name="Liu S."/>
            <person name="Hsing Y."/>
            <person name="Raghuvanshi S."/>
            <person name="Mohanty A."/>
            <person name="Bharti A.K."/>
            <person name="Gaur A."/>
            <person name="Gupta V."/>
            <person name="Kumar D."/>
            <person name="Ravi V."/>
            <person name="Vij S."/>
            <person name="Kapur A."/>
            <person name="Khurana P."/>
            <person name="Khurana P."/>
            <person name="Khurana J.P."/>
            <person name="Tyagi A.K."/>
            <person name="Gaikwad K."/>
            <person name="Singh A."/>
            <person name="Dalal V."/>
            <person name="Srivastava S."/>
            <person name="Dixit A."/>
            <person name="Pal A.K."/>
            <person name="Ghazi I.A."/>
            <person name="Yadav M."/>
            <person name="Pandit A."/>
            <person name="Bhargava A."/>
            <person name="Sureshbabu K."/>
            <person name="Batra K."/>
            <person name="Sharma T.R."/>
            <person name="Mohapatra T."/>
            <person name="Singh N.K."/>
            <person name="Messing J."/>
            <person name="Nelson A.B."/>
            <person name="Fuks G."/>
            <person name="Kavchok S."/>
            <person name="Keizer G."/>
            <person name="Linton E."/>
            <person name="Llaca V."/>
            <person name="Song R."/>
            <person name="Tanyolac B."/>
            <person name="Young S."/>
            <person name="Ho-Il K."/>
            <person name="Hahn J.H."/>
            <person name="Sangsakoo G."/>
            <person name="Vanavichit A."/>
            <person name="de Mattos Luiz.A.T."/>
            <person name="Zimmer P.D."/>
            <person name="Malone G."/>
            <person name="Dellagostin O."/>
            <person name="de Oliveira A.C."/>
            <person name="Bevan M."/>
            <person name="Bancroft I."/>
            <person name="Minx P."/>
            <person name="Cordum H."/>
            <person name="Wilson R."/>
            <person name="Cheng Z."/>
            <person name="Jin W."/>
            <person name="Jiang J."/>
            <person name="Leong S.A."/>
            <person name="Iwama H."/>
            <person name="Gojobori T."/>
            <person name="Itoh T."/>
            <person name="Niimura Y."/>
            <person name="Fujii Y."/>
            <person name="Habara T."/>
            <person name="Sakai H."/>
            <person name="Sato Y."/>
            <person name="Wilson G."/>
            <person name="Kumar K."/>
            <person name="McCouch S."/>
            <person name="Juretic N."/>
            <person name="Hoen D."/>
            <person name="Wright S."/>
            <person name="Bruskiewich R."/>
            <person name="Bureau T."/>
            <person name="Miyao A."/>
            <person name="Hirochika H."/>
            <person name="Nishikawa T."/>
            <person name="Kadowaki K."/>
            <person name="Sugiura M."/>
            <person name="Burr B."/>
            <person name="Sasaki T."/>
        </authorList>
    </citation>
    <scope>NUCLEOTIDE SEQUENCE [LARGE SCALE GENOMIC DNA]</scope>
    <source>
        <strain evidence="6">cv. Nipponbare</strain>
    </source>
</reference>
<proteinExistence type="predicted"/>
<evidence type="ECO:0000259" key="3">
    <source>
        <dbReference type="Pfam" id="PF05754"/>
    </source>
</evidence>
<sequence length="316" mass="32226">MLTKRHGTGRRRDSGGAPRGEDDGDAPTAADGRRVTAGDQNDLGSAVEWLPIVAAMLPEEDARPEVAQSGGEGWPEAVEMVAARVGSGGGVSVVKGENGSVAGLAHAAEKLAMLAARSGDGYGGGGARLELATVEERDGARGGSVSAMDWGRGAVDGVRQGMAMPTAVFAWRGGDGSGCGDRLELDGKRRRTARRGESAGARGGLGKGGETREEGRGRVFIAPGGEIVAGMGGNGRRGVRAGRRRIRRGVGGNGRPWWLRPGKPKVEEGPDSLAATVVIVVAAATTTIVVATVTAAVVVAAAMLPSLSSSRRRHRS</sequence>
<dbReference type="EMBL" id="AP005321">
    <property type="protein sequence ID" value="BAD28509.1"/>
    <property type="molecule type" value="Genomic_DNA"/>
</dbReference>
<dbReference type="Pfam" id="PF05754">
    <property type="entry name" value="DUF834"/>
    <property type="match status" value="1"/>
</dbReference>
<gene>
    <name evidence="5" type="ORF">P0435D08.40</name>
    <name evidence="4" type="ORF">P0650H04.22</name>
</gene>
<name>Q6ERW0_ORYSJ</name>
<feature type="region of interest" description="Disordered" evidence="1">
    <location>
        <begin position="1"/>
        <end position="42"/>
    </location>
</feature>
<reference evidence="4" key="1">
    <citation type="submission" date="2002-05" db="EMBL/GenBank/DDBJ databases">
        <title>Oryza sativa nipponbare(GA3) genomic DNA, chromosome 9, PAC clone:P0650H04.</title>
        <authorList>
            <person name="Sasaki T."/>
            <person name="Matsumoto T."/>
            <person name="Katayose Y."/>
        </authorList>
    </citation>
    <scope>NUCLEOTIDE SEQUENCE</scope>
</reference>
<dbReference type="Proteomes" id="UP000000763">
    <property type="component" value="Chromosome 9"/>
</dbReference>
<evidence type="ECO:0000313" key="4">
    <source>
        <dbReference type="EMBL" id="BAD28509.1"/>
    </source>
</evidence>
<feature type="transmembrane region" description="Helical" evidence="2">
    <location>
        <begin position="273"/>
        <end position="304"/>
    </location>
</feature>
<evidence type="ECO:0000313" key="6">
    <source>
        <dbReference type="Proteomes" id="UP000000763"/>
    </source>
</evidence>
<dbReference type="AlphaFoldDB" id="Q6ERW0"/>
<feature type="domain" description="DUF834" evidence="3">
    <location>
        <begin position="134"/>
        <end position="178"/>
    </location>
</feature>
<organism evidence="5 6">
    <name type="scientific">Oryza sativa subsp. japonica</name>
    <name type="common">Rice</name>
    <dbReference type="NCBI Taxonomy" id="39947"/>
    <lineage>
        <taxon>Eukaryota</taxon>
        <taxon>Viridiplantae</taxon>
        <taxon>Streptophyta</taxon>
        <taxon>Embryophyta</taxon>
        <taxon>Tracheophyta</taxon>
        <taxon>Spermatophyta</taxon>
        <taxon>Magnoliopsida</taxon>
        <taxon>Liliopsida</taxon>
        <taxon>Poales</taxon>
        <taxon>Poaceae</taxon>
        <taxon>BOP clade</taxon>
        <taxon>Oryzoideae</taxon>
        <taxon>Oryzeae</taxon>
        <taxon>Oryzinae</taxon>
        <taxon>Oryza</taxon>
        <taxon>Oryza sativa</taxon>
    </lineage>
</organism>